<name>A0A2V0P9B7_9CHLO</name>
<evidence type="ECO:0000313" key="2">
    <source>
        <dbReference type="Proteomes" id="UP000247498"/>
    </source>
</evidence>
<sequence>MTAPAVRGDHFALRLQAAAAAAAAVGPTQPPAADSGGAVTLPLQPAWQPLAEPPSWEHGDSAEVPLRPAPHDWQPPAPAAMAPAPEAPALQRLLCASRALRRAAAAASATSAAPPCWPLVALLLDIVAVLPASTELLFASRAGAAVGVLLPNSGPGGEPHALPPPPLVEAARTLLRRWRRVVFQEWRARQQARC</sequence>
<reference evidence="1 2" key="1">
    <citation type="journal article" date="2018" name="Sci. Rep.">
        <title>Raphidocelis subcapitata (=Pseudokirchneriella subcapitata) provides an insight into genome evolution and environmental adaptations in the Sphaeropleales.</title>
        <authorList>
            <person name="Suzuki S."/>
            <person name="Yamaguchi H."/>
            <person name="Nakajima N."/>
            <person name="Kawachi M."/>
        </authorList>
    </citation>
    <scope>NUCLEOTIDE SEQUENCE [LARGE SCALE GENOMIC DNA]</scope>
    <source>
        <strain evidence="1 2">NIES-35</strain>
    </source>
</reference>
<dbReference type="InParanoid" id="A0A2V0P9B7"/>
<gene>
    <name evidence="1" type="ORF">Rsub_06089</name>
</gene>
<dbReference type="EMBL" id="BDRX01000044">
    <property type="protein sequence ID" value="GBF93757.1"/>
    <property type="molecule type" value="Genomic_DNA"/>
</dbReference>
<dbReference type="AlphaFoldDB" id="A0A2V0P9B7"/>
<accession>A0A2V0P9B7</accession>
<protein>
    <submittedName>
        <fullName evidence="1">Uncharacterized protein</fullName>
    </submittedName>
</protein>
<comment type="caution">
    <text evidence="1">The sequence shown here is derived from an EMBL/GenBank/DDBJ whole genome shotgun (WGS) entry which is preliminary data.</text>
</comment>
<evidence type="ECO:0000313" key="1">
    <source>
        <dbReference type="EMBL" id="GBF93757.1"/>
    </source>
</evidence>
<organism evidence="1 2">
    <name type="scientific">Raphidocelis subcapitata</name>
    <dbReference type="NCBI Taxonomy" id="307507"/>
    <lineage>
        <taxon>Eukaryota</taxon>
        <taxon>Viridiplantae</taxon>
        <taxon>Chlorophyta</taxon>
        <taxon>core chlorophytes</taxon>
        <taxon>Chlorophyceae</taxon>
        <taxon>CS clade</taxon>
        <taxon>Sphaeropleales</taxon>
        <taxon>Selenastraceae</taxon>
        <taxon>Raphidocelis</taxon>
    </lineage>
</organism>
<dbReference type="Proteomes" id="UP000247498">
    <property type="component" value="Unassembled WGS sequence"/>
</dbReference>
<keyword evidence="2" id="KW-1185">Reference proteome</keyword>
<proteinExistence type="predicted"/>